<dbReference type="Pfam" id="PF03485">
    <property type="entry name" value="Arg_tRNA_synt_N"/>
    <property type="match status" value="1"/>
</dbReference>
<dbReference type="InterPro" id="IPR036695">
    <property type="entry name" value="Arg-tRNA-synth_N_sf"/>
</dbReference>
<reference evidence="2 3" key="1">
    <citation type="submission" date="2018-01" db="EMBL/GenBank/DDBJ databases">
        <title>Comparison of the Chinese Bamboo Partridge and Red Junglefowl genome sequences highlights the importance of demography in genome evolution.</title>
        <authorList>
            <person name="Tiley G.P."/>
            <person name="Kimball R.T."/>
            <person name="Braun E.L."/>
            <person name="Burleigh J.G."/>
        </authorList>
    </citation>
    <scope>NUCLEOTIDE SEQUENCE [LARGE SCALE GENOMIC DNA]</scope>
    <source>
        <strain evidence="2">RTK389</strain>
        <tissue evidence="2">Blood</tissue>
    </source>
</reference>
<dbReference type="SUPFAM" id="SSF55190">
    <property type="entry name" value="Arginyl-tRNA synthetase (ArgRS), N-terminal 'additional' domain"/>
    <property type="match status" value="1"/>
</dbReference>
<evidence type="ECO:0000313" key="2">
    <source>
        <dbReference type="EMBL" id="POI26229.1"/>
    </source>
</evidence>
<dbReference type="OrthoDB" id="68056at2759"/>
<dbReference type="Proteomes" id="UP000237246">
    <property type="component" value="Unassembled WGS sequence"/>
</dbReference>
<dbReference type="AlphaFoldDB" id="A0A2P4SQ56"/>
<evidence type="ECO:0000313" key="3">
    <source>
        <dbReference type="Proteomes" id="UP000237246"/>
    </source>
</evidence>
<feature type="domain" description="Arginyl tRNA synthetase N-terminal" evidence="1">
    <location>
        <begin position="7"/>
        <end position="37"/>
    </location>
</feature>
<sequence length="127" mass="14330">ILLKTREQKVSPREIAEKITKHIPENECIEKVEIAGPVEITLGALLLDVGKEKSKGNKKEKWLKAFRKLQHSLLVFSSEGFINVHLRKDFVSKQLSSLLMNGVQPPAIGKRKKVWMALSRDGHLAPI</sequence>
<dbReference type="InterPro" id="IPR005148">
    <property type="entry name" value="Arg-tRNA-synth_N"/>
</dbReference>
<dbReference type="EMBL" id="PPHD01029838">
    <property type="protein sequence ID" value="POI26229.1"/>
    <property type="molecule type" value="Genomic_DNA"/>
</dbReference>
<dbReference type="GO" id="GO:0006420">
    <property type="term" value="P:arginyl-tRNA aminoacylation"/>
    <property type="evidence" value="ECO:0007669"/>
    <property type="project" value="InterPro"/>
</dbReference>
<dbReference type="GO" id="GO:0004814">
    <property type="term" value="F:arginine-tRNA ligase activity"/>
    <property type="evidence" value="ECO:0007669"/>
    <property type="project" value="InterPro"/>
</dbReference>
<dbReference type="GO" id="GO:0005524">
    <property type="term" value="F:ATP binding"/>
    <property type="evidence" value="ECO:0007669"/>
    <property type="project" value="InterPro"/>
</dbReference>
<gene>
    <name evidence="2" type="ORF">CIB84_010021</name>
</gene>
<evidence type="ECO:0000259" key="1">
    <source>
        <dbReference type="Pfam" id="PF03485"/>
    </source>
</evidence>
<feature type="non-terminal residue" evidence="2">
    <location>
        <position position="1"/>
    </location>
</feature>
<dbReference type="GO" id="GO:0005737">
    <property type="term" value="C:cytoplasm"/>
    <property type="evidence" value="ECO:0007669"/>
    <property type="project" value="InterPro"/>
</dbReference>
<name>A0A2P4SQ56_BAMTH</name>
<keyword evidence="3" id="KW-1185">Reference proteome</keyword>
<accession>A0A2P4SQ56</accession>
<comment type="caution">
    <text evidence="2">The sequence shown here is derived from an EMBL/GenBank/DDBJ whole genome shotgun (WGS) entry which is preliminary data.</text>
</comment>
<protein>
    <recommendedName>
        <fullName evidence="1">Arginyl tRNA synthetase N-terminal domain-containing protein</fullName>
    </recommendedName>
</protein>
<organism evidence="2 3">
    <name type="scientific">Bambusicola thoracicus</name>
    <name type="common">Chinese bamboo-partridge</name>
    <name type="synonym">Perdix thoracica</name>
    <dbReference type="NCBI Taxonomy" id="9083"/>
    <lineage>
        <taxon>Eukaryota</taxon>
        <taxon>Metazoa</taxon>
        <taxon>Chordata</taxon>
        <taxon>Craniata</taxon>
        <taxon>Vertebrata</taxon>
        <taxon>Euteleostomi</taxon>
        <taxon>Archelosauria</taxon>
        <taxon>Archosauria</taxon>
        <taxon>Dinosauria</taxon>
        <taxon>Saurischia</taxon>
        <taxon>Theropoda</taxon>
        <taxon>Coelurosauria</taxon>
        <taxon>Aves</taxon>
        <taxon>Neognathae</taxon>
        <taxon>Galloanserae</taxon>
        <taxon>Galliformes</taxon>
        <taxon>Phasianidae</taxon>
        <taxon>Perdicinae</taxon>
        <taxon>Bambusicola</taxon>
    </lineage>
</organism>
<dbReference type="Gene3D" id="3.30.1360.70">
    <property type="entry name" value="Arginyl tRNA synthetase N-terminal domain"/>
    <property type="match status" value="1"/>
</dbReference>
<proteinExistence type="predicted"/>